<dbReference type="GO" id="GO:0008289">
    <property type="term" value="F:lipid binding"/>
    <property type="evidence" value="ECO:0007669"/>
    <property type="project" value="InterPro"/>
</dbReference>
<feature type="domain" description="Lipid-binding serum glycoprotein N-terminal" evidence="4">
    <location>
        <begin position="33"/>
        <end position="257"/>
    </location>
</feature>
<keyword evidence="2" id="KW-1015">Disulfide bond</keyword>
<dbReference type="Pfam" id="PF02886">
    <property type="entry name" value="LBP_BPI_CETP_C"/>
    <property type="match status" value="1"/>
</dbReference>
<dbReference type="WBParaSite" id="HCON_00089030-00001">
    <property type="protein sequence ID" value="HCON_00089030-00001"/>
    <property type="gene ID" value="HCON_00089030"/>
</dbReference>
<proteinExistence type="inferred from homology"/>
<dbReference type="InterPro" id="IPR032942">
    <property type="entry name" value="BPI/LBP/Plunc"/>
</dbReference>
<dbReference type="Gene3D" id="3.15.20.10">
    <property type="entry name" value="Bactericidal permeability-increasing protein, domain 2"/>
    <property type="match status" value="1"/>
</dbReference>
<feature type="domain" description="Lipid-binding serum glycoprotein C-terminal" evidence="5">
    <location>
        <begin position="271"/>
        <end position="478"/>
    </location>
</feature>
<accession>A0A7I4YG39</accession>
<dbReference type="GO" id="GO:0005615">
    <property type="term" value="C:extracellular space"/>
    <property type="evidence" value="ECO:0007669"/>
    <property type="project" value="TreeGrafter"/>
</dbReference>
<dbReference type="PANTHER" id="PTHR10504:SF145">
    <property type="entry name" value="PROTEIN CBG15266"/>
    <property type="match status" value="1"/>
</dbReference>
<dbReference type="Gene3D" id="3.15.10.10">
    <property type="entry name" value="Bactericidal permeability-increasing protein, domain 1"/>
    <property type="match status" value="1"/>
</dbReference>
<dbReference type="SMART" id="SM00328">
    <property type="entry name" value="BPI1"/>
    <property type="match status" value="1"/>
</dbReference>
<name>A0A7I4YG39_HAECO</name>
<feature type="chain" id="PRO_5029585640" evidence="3">
    <location>
        <begin position="22"/>
        <end position="483"/>
    </location>
</feature>
<dbReference type="AlphaFoldDB" id="A0A7I4YG39"/>
<evidence type="ECO:0000313" key="6">
    <source>
        <dbReference type="Proteomes" id="UP000025227"/>
    </source>
</evidence>
<dbReference type="OrthoDB" id="5857016at2759"/>
<evidence type="ECO:0000256" key="2">
    <source>
        <dbReference type="ARBA" id="ARBA00023157"/>
    </source>
</evidence>
<protein>
    <submittedName>
        <fullName evidence="7">BPI2 domain-containing protein</fullName>
    </submittedName>
</protein>
<dbReference type="InterPro" id="IPR001124">
    <property type="entry name" value="Lipid-bd_serum_glycop_C"/>
</dbReference>
<feature type="signal peptide" evidence="3">
    <location>
        <begin position="1"/>
        <end position="21"/>
    </location>
</feature>
<evidence type="ECO:0000259" key="5">
    <source>
        <dbReference type="SMART" id="SM00329"/>
    </source>
</evidence>
<dbReference type="PANTHER" id="PTHR10504">
    <property type="entry name" value="BACTERICIDAL PERMEABILITY-INCREASING BPI PROTEIN-RELATED"/>
    <property type="match status" value="1"/>
</dbReference>
<sequence>MCAHRLLFVLFLVIADHLVLADLPSNNADLKARLDLSAFKFFSKTAHHVVDREIPKITIPDITLDITAGPGTGKVSAHDLNIIKFKSPNFNFLLSDQGLSWSSNGGAVKVGGRWEAVYTIGVPLRESGWIEVLAADIRVNVSARVLDVQARPQIVLGDCTADIVHFYFQIGGGVLPWLVNLFRTPISLALRKAIHNQACESARSILLTNFNDFLLSLPLHIPIGQDFYLDYAMERNLTYNSDFAEAELLADVVYGAQTCHPEKIERWEETGLAPKMMVIWLSETVPNCLLSSAHEGKLVQFTVTKNIPQLASYLRTSCSMLSICIGRFFEKLRTDFPDQYVDLHFHTYNAPIIRMHDGEVTINATFAIDYYINPKKDHTKNLARMILQSSSMILPEIVDNRLSGQLNNTQLQLGEDFSHIGEMSKTFLSMFEKVFAVSARVMVEAVLHKGIPLPIFDNVTISGDSEIRIFEKHVRLNADFEFK</sequence>
<dbReference type="Pfam" id="PF01273">
    <property type="entry name" value="LBP_BPI_CETP"/>
    <property type="match status" value="1"/>
</dbReference>
<evidence type="ECO:0000259" key="4">
    <source>
        <dbReference type="SMART" id="SM00328"/>
    </source>
</evidence>
<organism evidence="6 7">
    <name type="scientific">Haemonchus contortus</name>
    <name type="common">Barber pole worm</name>
    <dbReference type="NCBI Taxonomy" id="6289"/>
    <lineage>
        <taxon>Eukaryota</taxon>
        <taxon>Metazoa</taxon>
        <taxon>Ecdysozoa</taxon>
        <taxon>Nematoda</taxon>
        <taxon>Chromadorea</taxon>
        <taxon>Rhabditida</taxon>
        <taxon>Rhabditina</taxon>
        <taxon>Rhabditomorpha</taxon>
        <taxon>Strongyloidea</taxon>
        <taxon>Trichostrongylidae</taxon>
        <taxon>Haemonchus</taxon>
    </lineage>
</organism>
<evidence type="ECO:0000256" key="3">
    <source>
        <dbReference type="SAM" id="SignalP"/>
    </source>
</evidence>
<evidence type="ECO:0000313" key="7">
    <source>
        <dbReference type="WBParaSite" id="HCON_00089030-00001"/>
    </source>
</evidence>
<reference evidence="7" key="1">
    <citation type="submission" date="2020-12" db="UniProtKB">
        <authorList>
            <consortium name="WormBaseParasite"/>
        </authorList>
    </citation>
    <scope>IDENTIFICATION</scope>
    <source>
        <strain evidence="7">MHco3</strain>
    </source>
</reference>
<dbReference type="SUPFAM" id="SSF55394">
    <property type="entry name" value="Bactericidal permeability-increasing protein, BPI"/>
    <property type="match status" value="2"/>
</dbReference>
<keyword evidence="6" id="KW-1185">Reference proteome</keyword>
<comment type="similarity">
    <text evidence="1">Belongs to the BPI/LBP/Plunc superfamily. BPI/LBP family.</text>
</comment>
<dbReference type="Proteomes" id="UP000025227">
    <property type="component" value="Unplaced"/>
</dbReference>
<dbReference type="InterPro" id="IPR017943">
    <property type="entry name" value="Bactericidal_perm-incr_a/b_dom"/>
</dbReference>
<dbReference type="OMA" id="FYVDYFL"/>
<dbReference type="InterPro" id="IPR017942">
    <property type="entry name" value="Lipid-bd_serum_glycop_N"/>
</dbReference>
<evidence type="ECO:0000256" key="1">
    <source>
        <dbReference type="ARBA" id="ARBA00007292"/>
    </source>
</evidence>
<keyword evidence="3" id="KW-0732">Signal</keyword>
<dbReference type="SMART" id="SM00329">
    <property type="entry name" value="BPI2"/>
    <property type="match status" value="1"/>
</dbReference>